<organism evidence="2 3">
    <name type="scientific">Paracidovorax wautersii</name>
    <dbReference type="NCBI Taxonomy" id="1177982"/>
    <lineage>
        <taxon>Bacteria</taxon>
        <taxon>Pseudomonadati</taxon>
        <taxon>Pseudomonadota</taxon>
        <taxon>Betaproteobacteria</taxon>
        <taxon>Burkholderiales</taxon>
        <taxon>Comamonadaceae</taxon>
        <taxon>Paracidovorax</taxon>
    </lineage>
</organism>
<feature type="compositionally biased region" description="Polar residues" evidence="1">
    <location>
        <begin position="316"/>
        <end position="326"/>
    </location>
</feature>
<evidence type="ECO:0000256" key="1">
    <source>
        <dbReference type="SAM" id="MobiDB-lite"/>
    </source>
</evidence>
<feature type="region of interest" description="Disordered" evidence="1">
    <location>
        <begin position="241"/>
        <end position="288"/>
    </location>
</feature>
<accession>A0A7V8FP01</accession>
<dbReference type="AlphaFoldDB" id="A0A7V8FP01"/>
<evidence type="ECO:0000313" key="3">
    <source>
        <dbReference type="Proteomes" id="UP000461670"/>
    </source>
</evidence>
<feature type="region of interest" description="Disordered" evidence="1">
    <location>
        <begin position="90"/>
        <end position="116"/>
    </location>
</feature>
<reference evidence="3" key="1">
    <citation type="journal article" date="2020" name="MBio">
        <title>Horizontal gene transfer to a defensive symbiont with a reduced genome amongst a multipartite beetle microbiome.</title>
        <authorList>
            <person name="Waterworth S.C."/>
            <person name="Florez L.V."/>
            <person name="Rees E.R."/>
            <person name="Hertweck C."/>
            <person name="Kaltenpoth M."/>
            <person name="Kwan J.C."/>
        </authorList>
    </citation>
    <scope>NUCLEOTIDE SEQUENCE [LARGE SCALE GENOMIC DNA]</scope>
</reference>
<sequence>MLMWPFSSGSRRASSAERGNSGSSSRNSTPLWASETSPGRGGLPPPTMATALAVWCGPAVGRCAQRCGEKRPARLATAALSSASSVVMGGSTPAKRWASSDLPEPGGPTSSRPWPPAAAISSARRAAIWPLTSRRSGAWRAAGGGGWCAMRCQPVPSLSDGVVGGRSGASPVLAWGVCASRGSGRNCCTTSSRWRAPWMRACGTSAASCALSMGSTSPPTASSSCAWPAWRWASAITRAPRMARNSPVSDNSPANSKAASRPASSCPLAARMPSANGRSKRPESLGRSAGARLTVMRLLLGKSKPQLCSAARTRSRASLTSVSARPTSVKLGSPLAR</sequence>
<comment type="caution">
    <text evidence="2">The sequence shown here is derived from an EMBL/GenBank/DDBJ whole genome shotgun (WGS) entry which is preliminary data.</text>
</comment>
<dbReference type="EMBL" id="WNDQ01000023">
    <property type="protein sequence ID" value="KAF1021333.1"/>
    <property type="molecule type" value="Genomic_DNA"/>
</dbReference>
<evidence type="ECO:0000313" key="2">
    <source>
        <dbReference type="EMBL" id="KAF1021333.1"/>
    </source>
</evidence>
<gene>
    <name evidence="2" type="ORF">GAK30_01954</name>
</gene>
<protein>
    <submittedName>
        <fullName evidence="2">Uncharacterized protein</fullName>
    </submittedName>
</protein>
<feature type="compositionally biased region" description="Polar residues" evidence="1">
    <location>
        <begin position="246"/>
        <end position="258"/>
    </location>
</feature>
<proteinExistence type="predicted"/>
<feature type="compositionally biased region" description="Low complexity" evidence="1">
    <location>
        <begin position="7"/>
        <end position="28"/>
    </location>
</feature>
<name>A0A7V8FP01_9BURK</name>
<dbReference type="Proteomes" id="UP000461670">
    <property type="component" value="Unassembled WGS sequence"/>
</dbReference>
<feature type="region of interest" description="Disordered" evidence="1">
    <location>
        <begin position="306"/>
        <end position="337"/>
    </location>
</feature>
<feature type="region of interest" description="Disordered" evidence="1">
    <location>
        <begin position="1"/>
        <end position="45"/>
    </location>
</feature>